<dbReference type="Proteomes" id="UP000076882">
    <property type="component" value="Unassembled WGS sequence"/>
</dbReference>
<name>A0A165FCL5_LACPN</name>
<sequence>MRASQTHHLHTAKFIDDMLVRYRVHPEIASRNFSLVIDF</sequence>
<dbReference type="Proteomes" id="UP000076872">
    <property type="component" value="Unassembled WGS sequence"/>
</dbReference>
<accession>A0A165FCL5</accession>
<protein>
    <submittedName>
        <fullName evidence="2">Uncharacterized protein</fullName>
    </submittedName>
</protein>
<proteinExistence type="predicted"/>
<dbReference type="EMBL" id="LUWI01000005">
    <property type="protein sequence ID" value="KZU08436.1"/>
    <property type="molecule type" value="Genomic_DNA"/>
</dbReference>
<dbReference type="EMBL" id="LUXO01000033">
    <property type="protein sequence ID" value="KZV02187.1"/>
    <property type="molecule type" value="Genomic_DNA"/>
</dbReference>
<dbReference type="AlphaFoldDB" id="A0A165FCL5"/>
<evidence type="ECO:0000313" key="2">
    <source>
        <dbReference type="EMBL" id="KZU96919.1"/>
    </source>
</evidence>
<organism evidence="2 5">
    <name type="scientific">Lactiplantibacillus plantarum</name>
    <name type="common">Lactobacillus plantarum</name>
    <dbReference type="NCBI Taxonomy" id="1590"/>
    <lineage>
        <taxon>Bacteria</taxon>
        <taxon>Bacillati</taxon>
        <taxon>Bacillota</taxon>
        <taxon>Bacilli</taxon>
        <taxon>Lactobacillales</taxon>
        <taxon>Lactobacillaceae</taxon>
        <taxon>Lactiplantibacillus</taxon>
    </lineage>
</organism>
<gene>
    <name evidence="2" type="ORF">Lp19_0895</name>
    <name evidence="3" type="ORF">NAB2_2807</name>
    <name evidence="1" type="ORF">Nizo2260_0089</name>
</gene>
<evidence type="ECO:0000313" key="6">
    <source>
        <dbReference type="Proteomes" id="UP000076989"/>
    </source>
</evidence>
<comment type="caution">
    <text evidence="2">The sequence shown here is derived from an EMBL/GenBank/DDBJ whole genome shotgun (WGS) entry which is preliminary data.</text>
</comment>
<evidence type="ECO:0000313" key="5">
    <source>
        <dbReference type="Proteomes" id="UP000076882"/>
    </source>
</evidence>
<reference evidence="4 5" key="1">
    <citation type="submission" date="2016-03" db="EMBL/GenBank/DDBJ databases">
        <title>Comparative genomics of 54 Lactobacillus plantarum strains reveals genomic uncoupling from niche constraints.</title>
        <authorList>
            <person name="Martino M.E."/>
        </authorList>
    </citation>
    <scope>NUCLEOTIDE SEQUENCE [LARGE SCALE GENOMIC DNA]</scope>
    <source>
        <strain evidence="2 5">19.1</strain>
        <strain evidence="3 4">NAB2</strain>
        <strain evidence="1 6">Nizo2260</strain>
    </source>
</reference>
<evidence type="ECO:0000313" key="4">
    <source>
        <dbReference type="Proteomes" id="UP000076872"/>
    </source>
</evidence>
<evidence type="ECO:0000313" key="1">
    <source>
        <dbReference type="EMBL" id="KZU08436.1"/>
    </source>
</evidence>
<evidence type="ECO:0000313" key="3">
    <source>
        <dbReference type="EMBL" id="KZV02187.1"/>
    </source>
</evidence>
<dbReference type="Proteomes" id="UP000076989">
    <property type="component" value="Unassembled WGS sequence"/>
</dbReference>
<dbReference type="PATRIC" id="fig|1590.142.peg.3249"/>
<dbReference type="EMBL" id="LUXM01000018">
    <property type="protein sequence ID" value="KZU96919.1"/>
    <property type="molecule type" value="Genomic_DNA"/>
</dbReference>